<proteinExistence type="predicted"/>
<keyword evidence="3" id="KW-1185">Reference proteome</keyword>
<comment type="caution">
    <text evidence="2">The sequence shown here is derived from an EMBL/GenBank/DDBJ whole genome shotgun (WGS) entry which is preliminary data.</text>
</comment>
<reference evidence="2" key="1">
    <citation type="journal article" date="2020" name="Microb. Genom.">
        <title>Genetic diversity of clinical and environmental Mucorales isolates obtained from an investigation of mucormycosis cases among solid organ transplant recipients.</title>
        <authorList>
            <person name="Nguyen M.H."/>
            <person name="Kaul D."/>
            <person name="Muto C."/>
            <person name="Cheng S.J."/>
            <person name="Richter R.A."/>
            <person name="Bruno V.M."/>
            <person name="Liu G."/>
            <person name="Beyhan S."/>
            <person name="Sundermann A.J."/>
            <person name="Mounaud S."/>
            <person name="Pasculle A.W."/>
            <person name="Nierman W.C."/>
            <person name="Driscoll E."/>
            <person name="Cumbie R."/>
            <person name="Clancy C.J."/>
            <person name="Dupont C.L."/>
        </authorList>
    </citation>
    <scope>NUCLEOTIDE SEQUENCE</scope>
    <source>
        <strain evidence="2">GL11</strain>
    </source>
</reference>
<accession>A0A9P7BPD3</accession>
<sequence length="501" mass="54960">MVLSNKEILVPNKAISPTKPKKLSWVNVVQAGQQRTSSFLAMSTNASNPNLLGIGSGQPSTVADNRPSIFTPSTMRPFLKGSVPNSIFVDITTVTDKKLFLTELTSFCNGDEHLWAVADQIRRDYHKLYAELTVSPDMYAQLCSDGLQLPSFVDRFHVFPSLSPSATLLKVTLAGLPHQYGRREGGLAQLHDDMQRNLSSFGTVVDSGIIKGSSGVYSGKGYVVLEQFLKTTDNTVEHRLPELQHNVRWVYQPLDYSSQPRPSSLLAEVDINVHATWSSMKPYCRYCHGDHSLNNCEVRQKAIICYWCNGSGHIAKYCDRKNVYGASGVPNKKSRKIPANSEDVFSMNDIPATVTSSAEPFTGTVGMIGEVLKPSTDVDTVVSDPTTSLPTSQPLGTAHSKYARVLRSASSQSSPANDIEVPTSAPSKRLKICPHCGREGHLRKQHHECAFYVPKMKALDVDDQRSNEDADMDDIVADGQEVFHTDHLDAPPAGVDPQTSL</sequence>
<dbReference type="AlphaFoldDB" id="A0A9P7BPD3"/>
<evidence type="ECO:0000256" key="1">
    <source>
        <dbReference type="SAM" id="MobiDB-lite"/>
    </source>
</evidence>
<evidence type="ECO:0008006" key="4">
    <source>
        <dbReference type="Google" id="ProtNLM"/>
    </source>
</evidence>
<protein>
    <recommendedName>
        <fullName evidence="4">CCHC-type domain-containing protein</fullName>
    </recommendedName>
</protein>
<name>A0A9P7BPD3_RHIOR</name>
<dbReference type="EMBL" id="JAANQT010001703">
    <property type="protein sequence ID" value="KAG1304226.1"/>
    <property type="molecule type" value="Genomic_DNA"/>
</dbReference>
<gene>
    <name evidence="2" type="ORF">G6F64_009391</name>
</gene>
<feature type="region of interest" description="Disordered" evidence="1">
    <location>
        <begin position="482"/>
        <end position="501"/>
    </location>
</feature>
<evidence type="ECO:0000313" key="3">
    <source>
        <dbReference type="Proteomes" id="UP000716291"/>
    </source>
</evidence>
<dbReference type="Proteomes" id="UP000716291">
    <property type="component" value="Unassembled WGS sequence"/>
</dbReference>
<evidence type="ECO:0000313" key="2">
    <source>
        <dbReference type="EMBL" id="KAG1304226.1"/>
    </source>
</evidence>
<organism evidence="2 3">
    <name type="scientific">Rhizopus oryzae</name>
    <name type="common">Mucormycosis agent</name>
    <name type="synonym">Rhizopus arrhizus var. delemar</name>
    <dbReference type="NCBI Taxonomy" id="64495"/>
    <lineage>
        <taxon>Eukaryota</taxon>
        <taxon>Fungi</taxon>
        <taxon>Fungi incertae sedis</taxon>
        <taxon>Mucoromycota</taxon>
        <taxon>Mucoromycotina</taxon>
        <taxon>Mucoromycetes</taxon>
        <taxon>Mucorales</taxon>
        <taxon>Mucorineae</taxon>
        <taxon>Rhizopodaceae</taxon>
        <taxon>Rhizopus</taxon>
    </lineage>
</organism>